<organism evidence="2 3">
    <name type="scientific">Venturia inaequalis</name>
    <name type="common">Apple scab fungus</name>
    <dbReference type="NCBI Taxonomy" id="5025"/>
    <lineage>
        <taxon>Eukaryota</taxon>
        <taxon>Fungi</taxon>
        <taxon>Dikarya</taxon>
        <taxon>Ascomycota</taxon>
        <taxon>Pezizomycotina</taxon>
        <taxon>Dothideomycetes</taxon>
        <taxon>Pleosporomycetidae</taxon>
        <taxon>Venturiales</taxon>
        <taxon>Venturiaceae</taxon>
        <taxon>Venturia</taxon>
    </lineage>
</organism>
<evidence type="ECO:0000313" key="2">
    <source>
        <dbReference type="EMBL" id="KAE9970446.1"/>
    </source>
</evidence>
<accession>A0A8H3UJF5</accession>
<evidence type="ECO:0000313" key="3">
    <source>
        <dbReference type="Proteomes" id="UP000433883"/>
    </source>
</evidence>
<feature type="region of interest" description="Disordered" evidence="1">
    <location>
        <begin position="115"/>
        <end position="184"/>
    </location>
</feature>
<feature type="region of interest" description="Disordered" evidence="1">
    <location>
        <begin position="1"/>
        <end position="48"/>
    </location>
</feature>
<dbReference type="AlphaFoldDB" id="A0A8H3UJF5"/>
<name>A0A8H3UJF5_VENIN</name>
<sequence>MQLSEATPASNLSSPVAEGSTYGTPGAKSHSAASSEPSPAMGKQNENDPQMVVSAGKSIKNMLVDLMGVLEPQAKSKIFIQGDVTLKIEGREAYTISLFNEDGIEPSNLKVQIGHAKVPSNPPVDQPNGASNRKRAQEALSLSEEADASQKRRRIDSADDNQSTSSDPVPEDTGATAPARVDDTSDSNACIMTKLHSVSAQIKWVEECRRIADEAHDGREERWRTSSATFHDDTRKGRERHEAWIVQEMAWQRNMLIGLSNDMKGLHSIGHSMKWETPASMQRAPPPGPPLPPGPSHPGQPSPFVPYNSKTSKNASGAAGRANAPGTNIKPKKPTRPPPAVTKADQLASAPGVMSMLRSSTELSTDSLMMPGPRFAGHNNRQPVNDKLTRKRAAISETTFSIQVPYKTQAAWLSSIIASIKRYEWNWIFKDTAQ</sequence>
<dbReference type="Proteomes" id="UP000433883">
    <property type="component" value="Unassembled WGS sequence"/>
</dbReference>
<dbReference type="EMBL" id="WNWQ01000327">
    <property type="protein sequence ID" value="KAE9970446.1"/>
    <property type="molecule type" value="Genomic_DNA"/>
</dbReference>
<gene>
    <name evidence="2" type="ORF">BLS_004907</name>
</gene>
<proteinExistence type="predicted"/>
<feature type="compositionally biased region" description="Polar residues" evidence="1">
    <location>
        <begin position="357"/>
        <end position="367"/>
    </location>
</feature>
<comment type="caution">
    <text evidence="2">The sequence shown here is derived from an EMBL/GenBank/DDBJ whole genome shotgun (WGS) entry which is preliminary data.</text>
</comment>
<protein>
    <submittedName>
        <fullName evidence="2">Uncharacterized protein</fullName>
    </submittedName>
</protein>
<feature type="compositionally biased region" description="Low complexity" evidence="1">
    <location>
        <begin position="27"/>
        <end position="40"/>
    </location>
</feature>
<reference evidence="2 3" key="1">
    <citation type="submission" date="2019-11" db="EMBL/GenBank/DDBJ databases">
        <title>Venturia inaequalis Genome Resource.</title>
        <authorList>
            <person name="Lichtner F.J."/>
        </authorList>
    </citation>
    <scope>NUCLEOTIDE SEQUENCE [LARGE SCALE GENOMIC DNA]</scope>
    <source>
        <strain evidence="2">Bline_iso_100314</strain>
    </source>
</reference>
<feature type="region of interest" description="Disordered" evidence="1">
    <location>
        <begin position="278"/>
        <end position="383"/>
    </location>
</feature>
<feature type="compositionally biased region" description="Polar residues" evidence="1">
    <location>
        <begin position="1"/>
        <end position="14"/>
    </location>
</feature>
<feature type="compositionally biased region" description="Pro residues" evidence="1">
    <location>
        <begin position="284"/>
        <end position="304"/>
    </location>
</feature>
<evidence type="ECO:0000256" key="1">
    <source>
        <dbReference type="SAM" id="MobiDB-lite"/>
    </source>
</evidence>